<feature type="domain" description="Damage-control phosphatase ARMT1-like metal-binding" evidence="8">
    <location>
        <begin position="26"/>
        <end position="458"/>
    </location>
</feature>
<gene>
    <name evidence="9" type="ORF">IL334_002173</name>
</gene>
<dbReference type="SUPFAM" id="SSF111321">
    <property type="entry name" value="AF1104-like"/>
    <property type="match status" value="1"/>
</dbReference>
<keyword evidence="3 7" id="KW-0479">Metal-binding</keyword>
<dbReference type="GeneID" id="87954304"/>
<evidence type="ECO:0000259" key="8">
    <source>
        <dbReference type="Pfam" id="PF01937"/>
    </source>
</evidence>
<evidence type="ECO:0000256" key="7">
    <source>
        <dbReference type="RuleBase" id="RU367030"/>
    </source>
</evidence>
<evidence type="ECO:0000256" key="4">
    <source>
        <dbReference type="ARBA" id="ARBA00022801"/>
    </source>
</evidence>
<comment type="domain">
    <text evidence="7">Subfamily III proteins have a conserved RTxK motif about 40-50 residues from the C-terminus; the threonine may be replaced by serine or cysteine.</text>
</comment>
<dbReference type="EMBL" id="CP141882">
    <property type="protein sequence ID" value="WRT65230.1"/>
    <property type="molecule type" value="Genomic_DNA"/>
</dbReference>
<comment type="catalytic activity">
    <reaction evidence="1 7">
        <text>beta-D-fructose 1-phosphate + H2O = D-fructose + phosphate</text>
        <dbReference type="Rhea" id="RHEA:35603"/>
        <dbReference type="ChEBI" id="CHEBI:15377"/>
        <dbReference type="ChEBI" id="CHEBI:37721"/>
        <dbReference type="ChEBI" id="CHEBI:43474"/>
        <dbReference type="ChEBI" id="CHEBI:138881"/>
    </reaction>
</comment>
<evidence type="ECO:0000256" key="3">
    <source>
        <dbReference type="ARBA" id="ARBA00022723"/>
    </source>
</evidence>
<sequence length="481" mass="54337">MPFPELFQLPYDRVSPKDKDSFAYTTLVKRWPVVLTNVVSAVANANHELSMKPTSTSEAKLTEGKKIISQISQMKYDMGHNAALTPISTDGDINQGCYNDELNTYPDEDRRWSTMNWLFAECYVYRRLRSYFASTVHWKEYDPFFEQKAETYKSSSTAIVHLAKAINQAVEEKEDFDKDYEKPGSALEIAFLEMVQADLWGNATDLSLLIDLKFEDLQKLQAVGSAAQAEQAKFILRNDLSKTWDHLKTVKNARVDFILDNAIGFTAGFELFTDLILADFLVSCTPFVDQVIFHPKAIPWFVSDVLPYDFSWAIESLLDTSFFASHASTPLSSEDLDGLKTLATRWKTHLSTGKFKLSVPEDTKLGKATALGRFWTTQYAFQDLPQIAPGTLAELRKSDLVIFKGDLNYRKLVGDAWWPTTTPFETALGPLAGKITLLSLRTNKADTIVGLEEGVEERLNKEAPDWRVSGKYAVVSFSKKR</sequence>
<dbReference type="PANTHER" id="PTHR12260">
    <property type="entry name" value="DAMAGE-CONTROL PHOSPHATASE ARMT1"/>
    <property type="match status" value="1"/>
</dbReference>
<dbReference type="InterPro" id="IPR002791">
    <property type="entry name" value="ARMT1-like_metal-bd"/>
</dbReference>
<comment type="catalytic activity">
    <reaction evidence="6 7">
        <text>beta-D-fructose 6-phosphate = dihydroxyacetone + D-glyceraldehyde 3-phosphate</text>
        <dbReference type="Rhea" id="RHEA:28002"/>
        <dbReference type="ChEBI" id="CHEBI:16016"/>
        <dbReference type="ChEBI" id="CHEBI:57634"/>
        <dbReference type="ChEBI" id="CHEBI:59776"/>
    </reaction>
</comment>
<comment type="cofactor">
    <cofactor evidence="7">
        <name>Mn(2+)</name>
        <dbReference type="ChEBI" id="CHEBI:29035"/>
    </cofactor>
    <cofactor evidence="7">
        <name>Ni(2+)</name>
        <dbReference type="ChEBI" id="CHEBI:49786"/>
    </cofactor>
</comment>
<keyword evidence="10" id="KW-1185">Reference proteome</keyword>
<dbReference type="EC" id="3.1.3.-" evidence="7"/>
<organism evidence="9 10">
    <name type="scientific">Kwoniella shivajii</name>
    <dbReference type="NCBI Taxonomy" id="564305"/>
    <lineage>
        <taxon>Eukaryota</taxon>
        <taxon>Fungi</taxon>
        <taxon>Dikarya</taxon>
        <taxon>Basidiomycota</taxon>
        <taxon>Agaricomycotina</taxon>
        <taxon>Tremellomycetes</taxon>
        <taxon>Tremellales</taxon>
        <taxon>Cryptococcaceae</taxon>
        <taxon>Kwoniella</taxon>
    </lineage>
</organism>
<dbReference type="InterPro" id="IPR036075">
    <property type="entry name" value="ARMT-1-like_metal-bd_sf"/>
</dbReference>
<dbReference type="Gene3D" id="1.20.930.60">
    <property type="match status" value="1"/>
</dbReference>
<name>A0ABZ1CTZ7_9TREE</name>
<evidence type="ECO:0000313" key="9">
    <source>
        <dbReference type="EMBL" id="WRT65230.1"/>
    </source>
</evidence>
<evidence type="ECO:0000256" key="1">
    <source>
        <dbReference type="ARBA" id="ARBA00001326"/>
    </source>
</evidence>
<proteinExistence type="inferred from homology"/>
<evidence type="ECO:0000256" key="6">
    <source>
        <dbReference type="ARBA" id="ARBA00048809"/>
    </source>
</evidence>
<evidence type="ECO:0000256" key="5">
    <source>
        <dbReference type="ARBA" id="ARBA00023211"/>
    </source>
</evidence>
<evidence type="ECO:0000313" key="10">
    <source>
        <dbReference type="Proteomes" id="UP001329825"/>
    </source>
</evidence>
<keyword evidence="4 7" id="KW-0378">Hydrolase</keyword>
<accession>A0ABZ1CTZ7</accession>
<dbReference type="Gene3D" id="3.40.50.10880">
    <property type="entry name" value="Uncharacterised protein PF01937, DUF89, domain 3"/>
    <property type="match status" value="1"/>
</dbReference>
<dbReference type="InterPro" id="IPR039763">
    <property type="entry name" value="ARMT1"/>
</dbReference>
<dbReference type="Proteomes" id="UP001329825">
    <property type="component" value="Chromosome 2"/>
</dbReference>
<dbReference type="RefSeq" id="XP_062789970.1">
    <property type="nucleotide sequence ID" value="XM_062933919.1"/>
</dbReference>
<reference evidence="9 10" key="1">
    <citation type="submission" date="2024-01" db="EMBL/GenBank/DDBJ databases">
        <title>Comparative genomics of Cryptococcus and Kwoniella reveals pathogenesis evolution and contrasting modes of karyotype evolution via chromosome fusion or intercentromeric recombination.</title>
        <authorList>
            <person name="Coelho M.A."/>
            <person name="David-Palma M."/>
            <person name="Shea T."/>
            <person name="Bowers K."/>
            <person name="McGinley-Smith S."/>
            <person name="Mohammad A.W."/>
            <person name="Gnirke A."/>
            <person name="Yurkov A.M."/>
            <person name="Nowrousian M."/>
            <person name="Sun S."/>
            <person name="Cuomo C.A."/>
            <person name="Heitman J."/>
        </authorList>
    </citation>
    <scope>NUCLEOTIDE SEQUENCE [LARGE SCALE GENOMIC DNA]</scope>
    <source>
        <strain evidence="9">CBS 11374</strain>
    </source>
</reference>
<comment type="similarity">
    <text evidence="2 7">Belongs to the damage-control phosphatase family. Sugar phosphate phosphatase III subfamily.</text>
</comment>
<dbReference type="PANTHER" id="PTHR12260:SF6">
    <property type="entry name" value="DAMAGE-CONTROL PHOSPHATASE ARMT1"/>
    <property type="match status" value="1"/>
</dbReference>
<keyword evidence="5 7" id="KW-0464">Manganese</keyword>
<dbReference type="Pfam" id="PF01937">
    <property type="entry name" value="ARMT1-like_dom"/>
    <property type="match status" value="1"/>
</dbReference>
<evidence type="ECO:0000256" key="2">
    <source>
        <dbReference type="ARBA" id="ARBA00009519"/>
    </source>
</evidence>
<comment type="function">
    <text evidence="7">Metal-dependent phosphatase that shows phosphatase activity against several substrates, including fructose-1-phosphate and fructose-6-phosphate. Its preference for fructose-1-phosphate, a strong glycating agent that causes DNA damage rather than a canonical yeast metabolite, suggests a damage-control function in hexose phosphate metabolism.</text>
</comment>
<protein>
    <recommendedName>
        <fullName evidence="7">Sugar phosphate phosphatase</fullName>
        <ecNumber evidence="7">3.1.3.-</ecNumber>
    </recommendedName>
</protein>